<evidence type="ECO:0000256" key="1">
    <source>
        <dbReference type="SAM" id="MobiDB-lite"/>
    </source>
</evidence>
<evidence type="ECO:0000313" key="2">
    <source>
        <dbReference type="EMBL" id="EME43653.1"/>
    </source>
</evidence>
<accession>M2WNR1</accession>
<keyword evidence="3" id="KW-1185">Reference proteome</keyword>
<proteinExistence type="predicted"/>
<dbReference type="HOGENOM" id="CLU_844749_0_0_1"/>
<name>M2WNR1_DOTSN</name>
<dbReference type="Proteomes" id="UP000016933">
    <property type="component" value="Unassembled WGS sequence"/>
</dbReference>
<evidence type="ECO:0000313" key="3">
    <source>
        <dbReference type="Proteomes" id="UP000016933"/>
    </source>
</evidence>
<reference evidence="2 3" key="2">
    <citation type="journal article" date="2012" name="PLoS Pathog.">
        <title>Diverse lifestyles and strategies of plant pathogenesis encoded in the genomes of eighteen Dothideomycetes fungi.</title>
        <authorList>
            <person name="Ohm R.A."/>
            <person name="Feau N."/>
            <person name="Henrissat B."/>
            <person name="Schoch C.L."/>
            <person name="Horwitz B.A."/>
            <person name="Barry K.W."/>
            <person name="Condon B.J."/>
            <person name="Copeland A.C."/>
            <person name="Dhillon B."/>
            <person name="Glaser F."/>
            <person name="Hesse C.N."/>
            <person name="Kosti I."/>
            <person name="LaButti K."/>
            <person name="Lindquist E.A."/>
            <person name="Lucas S."/>
            <person name="Salamov A.A."/>
            <person name="Bradshaw R.E."/>
            <person name="Ciuffetti L."/>
            <person name="Hamelin R.C."/>
            <person name="Kema G.H.J."/>
            <person name="Lawrence C."/>
            <person name="Scott J.A."/>
            <person name="Spatafora J.W."/>
            <person name="Turgeon B.G."/>
            <person name="de Wit P.J.G.M."/>
            <person name="Zhong S."/>
            <person name="Goodwin S.B."/>
            <person name="Grigoriev I.V."/>
        </authorList>
    </citation>
    <scope>NUCLEOTIDE SEQUENCE [LARGE SCALE GENOMIC DNA]</scope>
    <source>
        <strain evidence="3">NZE10 / CBS 128990</strain>
    </source>
</reference>
<protein>
    <submittedName>
        <fullName evidence="2">Uncharacterized protein</fullName>
    </submittedName>
</protein>
<dbReference type="OrthoDB" id="10617943at2759"/>
<gene>
    <name evidence="2" type="ORF">DOTSEDRAFT_35869</name>
</gene>
<dbReference type="AlphaFoldDB" id="M2WNR1"/>
<organism evidence="2 3">
    <name type="scientific">Dothistroma septosporum (strain NZE10 / CBS 128990)</name>
    <name type="common">Red band needle blight fungus</name>
    <name type="synonym">Mycosphaerella pini</name>
    <dbReference type="NCBI Taxonomy" id="675120"/>
    <lineage>
        <taxon>Eukaryota</taxon>
        <taxon>Fungi</taxon>
        <taxon>Dikarya</taxon>
        <taxon>Ascomycota</taxon>
        <taxon>Pezizomycotina</taxon>
        <taxon>Dothideomycetes</taxon>
        <taxon>Dothideomycetidae</taxon>
        <taxon>Mycosphaerellales</taxon>
        <taxon>Mycosphaerellaceae</taxon>
        <taxon>Dothistroma</taxon>
    </lineage>
</organism>
<reference evidence="3" key="1">
    <citation type="journal article" date="2012" name="PLoS Genet.">
        <title>The genomes of the fungal plant pathogens Cladosporium fulvum and Dothistroma septosporum reveal adaptation to different hosts and lifestyles but also signatures of common ancestry.</title>
        <authorList>
            <person name="de Wit P.J.G.M."/>
            <person name="van der Burgt A."/>
            <person name="Oekmen B."/>
            <person name="Stergiopoulos I."/>
            <person name="Abd-Elsalam K.A."/>
            <person name="Aerts A.L."/>
            <person name="Bahkali A.H."/>
            <person name="Beenen H.G."/>
            <person name="Chettri P."/>
            <person name="Cox M.P."/>
            <person name="Datema E."/>
            <person name="de Vries R.P."/>
            <person name="Dhillon B."/>
            <person name="Ganley A.R."/>
            <person name="Griffiths S.A."/>
            <person name="Guo Y."/>
            <person name="Hamelin R.C."/>
            <person name="Henrissat B."/>
            <person name="Kabir M.S."/>
            <person name="Jashni M.K."/>
            <person name="Kema G."/>
            <person name="Klaubauf S."/>
            <person name="Lapidus A."/>
            <person name="Levasseur A."/>
            <person name="Lindquist E."/>
            <person name="Mehrabi R."/>
            <person name="Ohm R.A."/>
            <person name="Owen T.J."/>
            <person name="Salamov A."/>
            <person name="Schwelm A."/>
            <person name="Schijlen E."/>
            <person name="Sun H."/>
            <person name="van den Burg H.A."/>
            <person name="van Ham R.C.H.J."/>
            <person name="Zhang S."/>
            <person name="Goodwin S.B."/>
            <person name="Grigoriev I.V."/>
            <person name="Collemare J."/>
            <person name="Bradshaw R.E."/>
        </authorList>
    </citation>
    <scope>NUCLEOTIDE SEQUENCE [LARGE SCALE GENOMIC DNA]</scope>
    <source>
        <strain evidence="3">NZE10 / CBS 128990</strain>
    </source>
</reference>
<dbReference type="EMBL" id="KB446540">
    <property type="protein sequence ID" value="EME43653.1"/>
    <property type="molecule type" value="Genomic_DNA"/>
</dbReference>
<feature type="region of interest" description="Disordered" evidence="1">
    <location>
        <begin position="307"/>
        <end position="329"/>
    </location>
</feature>
<sequence length="329" mass="37108">MVNTPTPPATTNTAQRTVVTLSKPSATARVSAIPELLEQILLTHRLHDIGPFKTSSITNAMGLCRIERVNRHFHKTITNSVQLLKSRTLLHLRSTPTVFVSITWPIRELDHEDSEVTDCETFSCFKESGFWHARAGCVHLCSYVGNIANYSPSRSVKTALWRRLRYATAVDEARRDLKIPRPLTIFFKDWSRSFGRVWIIEYGLVVVFHQDMKQSIPSVQPKGCLGGYDDRAERLLRLPASMCMIAPALDRPESQLLHFSLRSTSDSIKHDGSRYGSEVPISSCRYSQLQRLRIMALEPNLSLSSSVVSQVSSSPPKDDANYWPSDSLH</sequence>